<organism evidence="4 5">
    <name type="scientific">Bizionia arctica</name>
    <dbReference type="NCBI Taxonomy" id="1495645"/>
    <lineage>
        <taxon>Bacteria</taxon>
        <taxon>Pseudomonadati</taxon>
        <taxon>Bacteroidota</taxon>
        <taxon>Flavobacteriia</taxon>
        <taxon>Flavobacteriales</taxon>
        <taxon>Flavobacteriaceae</taxon>
        <taxon>Bizionia</taxon>
    </lineage>
</organism>
<evidence type="ECO:0000313" key="5">
    <source>
        <dbReference type="Proteomes" id="UP000625976"/>
    </source>
</evidence>
<dbReference type="Gene3D" id="2.60.120.1130">
    <property type="match status" value="1"/>
</dbReference>
<comment type="caution">
    <text evidence="4">The sequence shown here is derived from an EMBL/GenBank/DDBJ whole genome shotgun (WGS) entry which is preliminary data.</text>
</comment>
<dbReference type="InterPro" id="IPR002931">
    <property type="entry name" value="Transglutaminase-like"/>
</dbReference>
<dbReference type="InterPro" id="IPR024618">
    <property type="entry name" value="DUF3857"/>
</dbReference>
<sequence>MKLIILLVLSSLINTQIAAQNENLLSVNSIPLELKIKSNAVVRFDDVHIEISDFDRFVYTNTRIITVFNKEGDYKLGAYQHYDENINIQALEARIYNSFGKEIKKFRKNDFKDVSAVPGGTLYSDSRVKYLDYTPINYPYTLVFETQVIYNSTAFIPGWKPIEGYYTSTEKATYKITNTSGIPIKIKTSNFEDYPIKEISDNHYQAENLSSIVPEAFSPNFDSYAPMLKVALTEFEMEGVKGVNNTWEDFGLWMNNSLISDTQELPPTVKTTIKQLTKNANSDVEKAKIVYEFMQNKTRYISVQVGIGGWKPMNAEDVDRLAYGDCKALTNYTQALLKEVGVPSYYTIIYGDDKLIDIDKDFSATQGNHAILCIPNNDEYIWLECTSKTNPFGYNANFTDDRDALIITPEGGRIVRTKMYSASENTQKIDADLVLDENGTISGAIQIQSRGSQYGEHEGLQNRTVKEQELYYKNDFWSDLNNLEIQKMNFTNNKDSIVFIEDVEVEISKYGSKAGNRLLFQPNVFNKITVTPPRYKTRKLPFVIERGYTKEETYQITFSNALSIEAMKEPVSIQNKFGSYSLNISITNNIITYKRELVLNKGSYSNEDYQEFRDFCLSIKKHDNSKIVFISKT</sequence>
<gene>
    <name evidence="4" type="ORF">GCM10010976_00730</name>
</gene>
<evidence type="ECO:0000313" key="4">
    <source>
        <dbReference type="EMBL" id="GGG32782.1"/>
    </source>
</evidence>
<protein>
    <recommendedName>
        <fullName evidence="6">DUF3857 domain-containing protein</fullName>
    </recommendedName>
</protein>
<dbReference type="AlphaFoldDB" id="A0A917GA95"/>
<proteinExistence type="predicted"/>
<dbReference type="EMBL" id="BMFQ01000001">
    <property type="protein sequence ID" value="GGG32782.1"/>
    <property type="molecule type" value="Genomic_DNA"/>
</dbReference>
<evidence type="ECO:0000259" key="2">
    <source>
        <dbReference type="Pfam" id="PF01841"/>
    </source>
</evidence>
<feature type="signal peptide" evidence="1">
    <location>
        <begin position="1"/>
        <end position="18"/>
    </location>
</feature>
<dbReference type="Gene3D" id="2.60.40.3140">
    <property type="match status" value="1"/>
</dbReference>
<feature type="domain" description="Transglutaminase-like" evidence="2">
    <location>
        <begin position="272"/>
        <end position="385"/>
    </location>
</feature>
<dbReference type="Pfam" id="PF12969">
    <property type="entry name" value="DUF3857"/>
    <property type="match status" value="1"/>
</dbReference>
<name>A0A917GA95_9FLAO</name>
<dbReference type="Proteomes" id="UP000625976">
    <property type="component" value="Unassembled WGS sequence"/>
</dbReference>
<reference evidence="4" key="2">
    <citation type="submission" date="2020-09" db="EMBL/GenBank/DDBJ databases">
        <authorList>
            <person name="Sun Q."/>
            <person name="Zhou Y."/>
        </authorList>
    </citation>
    <scope>NUCLEOTIDE SEQUENCE</scope>
    <source>
        <strain evidence="4">CGMCC 1.12751</strain>
    </source>
</reference>
<dbReference type="Gene3D" id="3.10.620.30">
    <property type="match status" value="1"/>
</dbReference>
<evidence type="ECO:0000256" key="1">
    <source>
        <dbReference type="SAM" id="SignalP"/>
    </source>
</evidence>
<keyword evidence="5" id="KW-1185">Reference proteome</keyword>
<evidence type="ECO:0000259" key="3">
    <source>
        <dbReference type="Pfam" id="PF12969"/>
    </source>
</evidence>
<feature type="chain" id="PRO_5037064961" description="DUF3857 domain-containing protein" evidence="1">
    <location>
        <begin position="19"/>
        <end position="633"/>
    </location>
</feature>
<dbReference type="InterPro" id="IPR038765">
    <property type="entry name" value="Papain-like_cys_pep_sf"/>
</dbReference>
<dbReference type="SUPFAM" id="SSF54001">
    <property type="entry name" value="Cysteine proteinases"/>
    <property type="match status" value="1"/>
</dbReference>
<feature type="domain" description="DUF3857" evidence="3">
    <location>
        <begin position="57"/>
        <end position="198"/>
    </location>
</feature>
<accession>A0A917GA95</accession>
<dbReference type="RefSeq" id="WP_188460744.1">
    <property type="nucleotide sequence ID" value="NZ_BMFQ01000001.1"/>
</dbReference>
<evidence type="ECO:0008006" key="6">
    <source>
        <dbReference type="Google" id="ProtNLM"/>
    </source>
</evidence>
<dbReference type="Pfam" id="PF01841">
    <property type="entry name" value="Transglut_core"/>
    <property type="match status" value="1"/>
</dbReference>
<reference evidence="4" key="1">
    <citation type="journal article" date="2014" name="Int. J. Syst. Evol. Microbiol.">
        <title>Complete genome sequence of Corynebacterium casei LMG S-19264T (=DSM 44701T), isolated from a smear-ripened cheese.</title>
        <authorList>
            <consortium name="US DOE Joint Genome Institute (JGI-PGF)"/>
            <person name="Walter F."/>
            <person name="Albersmeier A."/>
            <person name="Kalinowski J."/>
            <person name="Ruckert C."/>
        </authorList>
    </citation>
    <scope>NUCLEOTIDE SEQUENCE</scope>
    <source>
        <strain evidence="4">CGMCC 1.12751</strain>
    </source>
</reference>
<keyword evidence="1" id="KW-0732">Signal</keyword>